<dbReference type="InterPro" id="IPR036703">
    <property type="entry name" value="MOB_kinase_act_sf"/>
</dbReference>
<proteinExistence type="predicted"/>
<reference evidence="2 3" key="1">
    <citation type="journal article" date="2018" name="New Phytol.">
        <title>Phylogenomics of Endogonaceae and evolution of mycorrhizas within Mucoromycota.</title>
        <authorList>
            <person name="Chang Y."/>
            <person name="Desiro A."/>
            <person name="Na H."/>
            <person name="Sandor L."/>
            <person name="Lipzen A."/>
            <person name="Clum A."/>
            <person name="Barry K."/>
            <person name="Grigoriev I.V."/>
            <person name="Martin F.M."/>
            <person name="Stajich J.E."/>
            <person name="Smith M.E."/>
            <person name="Bonito G."/>
            <person name="Spatafora J.W."/>
        </authorList>
    </citation>
    <scope>NUCLEOTIDE SEQUENCE [LARGE SCALE GENOMIC DNA]</scope>
    <source>
        <strain evidence="2 3">AD002</strain>
    </source>
</reference>
<feature type="binding site" evidence="1">
    <location>
        <position position="196"/>
    </location>
    <ligand>
        <name>Zn(2+)</name>
        <dbReference type="ChEBI" id="CHEBI:29105"/>
    </ligand>
</feature>
<dbReference type="Gene3D" id="1.20.140.30">
    <property type="entry name" value="MOB kinase activator"/>
    <property type="match status" value="1"/>
</dbReference>
<protein>
    <submittedName>
        <fullName evidence="2">Putative phocein protein</fullName>
    </submittedName>
</protein>
<gene>
    <name evidence="2" type="ORF">BC938DRAFT_482376</name>
</gene>
<keyword evidence="3" id="KW-1185">Reference proteome</keyword>
<evidence type="ECO:0000313" key="2">
    <source>
        <dbReference type="EMBL" id="RUS28072.1"/>
    </source>
</evidence>
<evidence type="ECO:0000256" key="1">
    <source>
        <dbReference type="PIRSR" id="PIRSR605301-1"/>
    </source>
</evidence>
<accession>A0A433QE81</accession>
<feature type="binding site" evidence="1">
    <location>
        <position position="102"/>
    </location>
    <ligand>
        <name>Zn(2+)</name>
        <dbReference type="ChEBI" id="CHEBI:29105"/>
    </ligand>
</feature>
<dbReference type="EMBL" id="RBNJ01007263">
    <property type="protein sequence ID" value="RUS28072.1"/>
    <property type="molecule type" value="Genomic_DNA"/>
</dbReference>
<dbReference type="InterPro" id="IPR005301">
    <property type="entry name" value="MOB_kinase_act_fam"/>
</dbReference>
<dbReference type="SMART" id="SM01388">
    <property type="entry name" value="Mob1_phocein"/>
    <property type="match status" value="1"/>
</dbReference>
<name>A0A433QE81_9FUNG</name>
<evidence type="ECO:0000313" key="3">
    <source>
        <dbReference type="Proteomes" id="UP000274822"/>
    </source>
</evidence>
<keyword evidence="1" id="KW-0479">Metal-binding</keyword>
<sequence length="276" mass="31693">MALEPPHSAEETKVLRRLLPGTKLENSYQWPFISLDQLDSSFSLQEYLQALIRKDRENVGALVALPPGQDDEVWQYEHLRQLCLELNHFVVQLETECNRETCPEMKAEEWLYLCAAHQAPQSVCMICPAQRYTYHSNMAKLVSCQCCAIDYIVHTLDGASTLLNSNRFFPSRISIPEPSLKHYQSIARRLYRIFAHAWFHHREVFESYENESFLYARFLHLSRQYKLVSQQLIIIPDGKLSSTTSRKVSAVSPVMVASPITETAPVSLANDTRASE</sequence>
<dbReference type="AlphaFoldDB" id="A0A433QE81"/>
<dbReference type="Pfam" id="PF03637">
    <property type="entry name" value="Mob1_phocein"/>
    <property type="match status" value="1"/>
</dbReference>
<keyword evidence="1" id="KW-0862">Zinc</keyword>
<dbReference type="PANTHER" id="PTHR22599">
    <property type="entry name" value="MPS ONE BINDER KINASE ACTIVATOR-LIKE MOB"/>
    <property type="match status" value="1"/>
</dbReference>
<dbReference type="Proteomes" id="UP000274822">
    <property type="component" value="Unassembled WGS sequence"/>
</dbReference>
<comment type="caution">
    <text evidence="2">The sequence shown here is derived from an EMBL/GenBank/DDBJ whole genome shotgun (WGS) entry which is preliminary data.</text>
</comment>
<feature type="binding site" evidence="1">
    <location>
        <position position="201"/>
    </location>
    <ligand>
        <name>Zn(2+)</name>
        <dbReference type="ChEBI" id="CHEBI:29105"/>
    </ligand>
</feature>
<dbReference type="SUPFAM" id="SSF101152">
    <property type="entry name" value="Mob1/phocein"/>
    <property type="match status" value="2"/>
</dbReference>
<organism evidence="2 3">
    <name type="scientific">Jimgerdemannia flammicorona</name>
    <dbReference type="NCBI Taxonomy" id="994334"/>
    <lineage>
        <taxon>Eukaryota</taxon>
        <taxon>Fungi</taxon>
        <taxon>Fungi incertae sedis</taxon>
        <taxon>Mucoromycota</taxon>
        <taxon>Mucoromycotina</taxon>
        <taxon>Endogonomycetes</taxon>
        <taxon>Endogonales</taxon>
        <taxon>Endogonaceae</taxon>
        <taxon>Jimgerdemannia</taxon>
    </lineage>
</organism>
<feature type="binding site" evidence="1">
    <location>
        <position position="97"/>
    </location>
    <ligand>
        <name>Zn(2+)</name>
        <dbReference type="ChEBI" id="CHEBI:29105"/>
    </ligand>
</feature>